<dbReference type="AlphaFoldDB" id="A0A5M3MME3"/>
<dbReference type="RefSeq" id="XP_007770110.1">
    <property type="nucleotide sequence ID" value="XM_007771920.1"/>
</dbReference>
<dbReference type="InterPro" id="IPR002938">
    <property type="entry name" value="FAD-bd"/>
</dbReference>
<dbReference type="Gene3D" id="3.50.50.60">
    <property type="entry name" value="FAD/NAD(P)-binding domain"/>
    <property type="match status" value="1"/>
</dbReference>
<dbReference type="KEGG" id="cput:CONPUDRAFT_126201"/>
<dbReference type="PRINTS" id="PR00420">
    <property type="entry name" value="RNGMNOXGNASE"/>
</dbReference>
<dbReference type="Proteomes" id="UP000053558">
    <property type="component" value="Unassembled WGS sequence"/>
</dbReference>
<organism evidence="5 6">
    <name type="scientific">Coniophora puteana (strain RWD-64-598)</name>
    <name type="common">Brown rot fungus</name>
    <dbReference type="NCBI Taxonomy" id="741705"/>
    <lineage>
        <taxon>Eukaryota</taxon>
        <taxon>Fungi</taxon>
        <taxon>Dikarya</taxon>
        <taxon>Basidiomycota</taxon>
        <taxon>Agaricomycotina</taxon>
        <taxon>Agaricomycetes</taxon>
        <taxon>Agaricomycetidae</taxon>
        <taxon>Boletales</taxon>
        <taxon>Coniophorineae</taxon>
        <taxon>Coniophoraceae</taxon>
        <taxon>Coniophora</taxon>
    </lineage>
</organism>
<dbReference type="SUPFAM" id="SSF54373">
    <property type="entry name" value="FAD-linked reductases, C-terminal domain"/>
    <property type="match status" value="1"/>
</dbReference>
<dbReference type="GO" id="GO:0071949">
    <property type="term" value="F:FAD binding"/>
    <property type="evidence" value="ECO:0007669"/>
    <property type="project" value="InterPro"/>
</dbReference>
<dbReference type="GeneID" id="19199957"/>
<dbReference type="InterPro" id="IPR036188">
    <property type="entry name" value="FAD/NAD-bd_sf"/>
</dbReference>
<keyword evidence="3" id="KW-0560">Oxidoreductase</keyword>
<evidence type="ECO:0000256" key="3">
    <source>
        <dbReference type="ARBA" id="ARBA00023002"/>
    </source>
</evidence>
<name>A0A5M3MME3_CONPW</name>
<accession>A0A5M3MME3</accession>
<dbReference type="SUPFAM" id="SSF51905">
    <property type="entry name" value="FAD/NAD(P)-binding domain"/>
    <property type="match status" value="1"/>
</dbReference>
<gene>
    <name evidence="5" type="ORF">CONPUDRAFT_126201</name>
</gene>
<keyword evidence="2" id="KW-0274">FAD</keyword>
<dbReference type="InterPro" id="IPR051104">
    <property type="entry name" value="FAD_monoxygenase"/>
</dbReference>
<keyword evidence="6" id="KW-1185">Reference proteome</keyword>
<keyword evidence="1" id="KW-0285">Flavoprotein</keyword>
<evidence type="ECO:0000256" key="1">
    <source>
        <dbReference type="ARBA" id="ARBA00022630"/>
    </source>
</evidence>
<dbReference type="OrthoDB" id="417877at2759"/>
<sequence>MPSHKLRVAIVGGGVGGMVFAVALSQHPDIAVDIYERAQEFTQVGAGVGIWPRAFRVLQKLGRGVEQGLLRVTLNEWSEKYEPSIIFRRGDLSMGHDLFQLVSKGNLMRFHRADFHAVLLAHLGPSITTHTSKRLASYSQPSASQPITLSFADGTTATCDLLIGADGVRSSVRAAMMRDLATVQPPRAEEFLSCADPVWSGIVSYRMLIPAEKLRALDPNHRSLTETVQWCAKDGFVLSYPISLGKYVNFVGFTADPALMASAYSDDPSTRPKFQGEWVRQVSAADFKRVFPQFEPEVQTLLDVGEGGTIWSVHVTRHLPTMCCGRVALIGDAAHAMMPFQGSGAGQAIEDAYLLASLLGHRTTDGSPQAIQKALAVYDHVRRPYSADVARRSQYNGRLYTFNADFGPEDPRKMQDVMTRGWEWAWETELDGDIRRAIDMLESGARATA</sequence>
<dbReference type="EMBL" id="JH711580">
    <property type="protein sequence ID" value="EIW79761.1"/>
    <property type="molecule type" value="Genomic_DNA"/>
</dbReference>
<reference evidence="6" key="1">
    <citation type="journal article" date="2012" name="Science">
        <title>The Paleozoic origin of enzymatic lignin decomposition reconstructed from 31 fungal genomes.</title>
        <authorList>
            <person name="Floudas D."/>
            <person name="Binder M."/>
            <person name="Riley R."/>
            <person name="Barry K."/>
            <person name="Blanchette R.A."/>
            <person name="Henrissat B."/>
            <person name="Martinez A.T."/>
            <person name="Otillar R."/>
            <person name="Spatafora J.W."/>
            <person name="Yadav J.S."/>
            <person name="Aerts A."/>
            <person name="Benoit I."/>
            <person name="Boyd A."/>
            <person name="Carlson A."/>
            <person name="Copeland A."/>
            <person name="Coutinho P.M."/>
            <person name="de Vries R.P."/>
            <person name="Ferreira P."/>
            <person name="Findley K."/>
            <person name="Foster B."/>
            <person name="Gaskell J."/>
            <person name="Glotzer D."/>
            <person name="Gorecki P."/>
            <person name="Heitman J."/>
            <person name="Hesse C."/>
            <person name="Hori C."/>
            <person name="Igarashi K."/>
            <person name="Jurgens J.A."/>
            <person name="Kallen N."/>
            <person name="Kersten P."/>
            <person name="Kohler A."/>
            <person name="Kuees U."/>
            <person name="Kumar T.K.A."/>
            <person name="Kuo A."/>
            <person name="LaButti K."/>
            <person name="Larrondo L.F."/>
            <person name="Lindquist E."/>
            <person name="Ling A."/>
            <person name="Lombard V."/>
            <person name="Lucas S."/>
            <person name="Lundell T."/>
            <person name="Martin R."/>
            <person name="McLaughlin D.J."/>
            <person name="Morgenstern I."/>
            <person name="Morin E."/>
            <person name="Murat C."/>
            <person name="Nagy L.G."/>
            <person name="Nolan M."/>
            <person name="Ohm R.A."/>
            <person name="Patyshakuliyeva A."/>
            <person name="Rokas A."/>
            <person name="Ruiz-Duenas F.J."/>
            <person name="Sabat G."/>
            <person name="Salamov A."/>
            <person name="Samejima M."/>
            <person name="Schmutz J."/>
            <person name="Slot J.C."/>
            <person name="St John F."/>
            <person name="Stenlid J."/>
            <person name="Sun H."/>
            <person name="Sun S."/>
            <person name="Syed K."/>
            <person name="Tsang A."/>
            <person name="Wiebenga A."/>
            <person name="Young D."/>
            <person name="Pisabarro A."/>
            <person name="Eastwood D.C."/>
            <person name="Martin F."/>
            <person name="Cullen D."/>
            <person name="Grigoriev I.V."/>
            <person name="Hibbett D.S."/>
        </authorList>
    </citation>
    <scope>NUCLEOTIDE SEQUENCE [LARGE SCALE GENOMIC DNA]</scope>
    <source>
        <strain evidence="6">RWD-64-598 SS2</strain>
    </source>
</reference>
<dbReference type="OMA" id="AIQDAYC"/>
<evidence type="ECO:0000313" key="6">
    <source>
        <dbReference type="Proteomes" id="UP000053558"/>
    </source>
</evidence>
<dbReference type="GO" id="GO:0016491">
    <property type="term" value="F:oxidoreductase activity"/>
    <property type="evidence" value="ECO:0007669"/>
    <property type="project" value="UniProtKB-KW"/>
</dbReference>
<feature type="domain" description="FAD-binding" evidence="4">
    <location>
        <begin position="310"/>
        <end position="393"/>
    </location>
</feature>
<protein>
    <submittedName>
        <fullName evidence="5">Salicylate hydroxylase</fullName>
    </submittedName>
</protein>
<comment type="caution">
    <text evidence="5">The sequence shown here is derived from an EMBL/GenBank/DDBJ whole genome shotgun (WGS) entry which is preliminary data.</text>
</comment>
<proteinExistence type="predicted"/>
<feature type="domain" description="FAD-binding" evidence="4">
    <location>
        <begin position="6"/>
        <end position="176"/>
    </location>
</feature>
<dbReference type="PANTHER" id="PTHR46720:SF3">
    <property type="entry name" value="FAD-BINDING DOMAIN-CONTAINING PROTEIN-RELATED"/>
    <property type="match status" value="1"/>
</dbReference>
<dbReference type="Pfam" id="PF01494">
    <property type="entry name" value="FAD_binding_3"/>
    <property type="match status" value="2"/>
</dbReference>
<evidence type="ECO:0000313" key="5">
    <source>
        <dbReference type="EMBL" id="EIW79761.1"/>
    </source>
</evidence>
<evidence type="ECO:0000259" key="4">
    <source>
        <dbReference type="Pfam" id="PF01494"/>
    </source>
</evidence>
<dbReference type="GO" id="GO:0044550">
    <property type="term" value="P:secondary metabolite biosynthetic process"/>
    <property type="evidence" value="ECO:0007669"/>
    <property type="project" value="TreeGrafter"/>
</dbReference>
<dbReference type="PANTHER" id="PTHR46720">
    <property type="entry name" value="HYDROXYLASE, PUTATIVE (AFU_ORTHOLOGUE AFUA_3G01460)-RELATED"/>
    <property type="match status" value="1"/>
</dbReference>
<evidence type="ECO:0000256" key="2">
    <source>
        <dbReference type="ARBA" id="ARBA00022827"/>
    </source>
</evidence>